<dbReference type="PROSITE" id="PS00290">
    <property type="entry name" value="IG_MHC"/>
    <property type="match status" value="1"/>
</dbReference>
<dbReference type="InterPro" id="IPR003597">
    <property type="entry name" value="Ig_C1-set"/>
</dbReference>
<dbReference type="AlphaFoldDB" id="A0AAR2JGD3"/>
<feature type="transmembrane region" description="Helical" evidence="2">
    <location>
        <begin position="25"/>
        <end position="46"/>
    </location>
</feature>
<dbReference type="InterPro" id="IPR050380">
    <property type="entry name" value="Immune_Resp_Modulators"/>
</dbReference>
<feature type="domain" description="Ig-like" evidence="3">
    <location>
        <begin position="543"/>
        <end position="637"/>
    </location>
</feature>
<evidence type="ECO:0000259" key="3">
    <source>
        <dbReference type="PROSITE" id="PS50835"/>
    </source>
</evidence>
<dbReference type="GeneTree" id="ENSGT01060000249019"/>
<dbReference type="InterPro" id="IPR007110">
    <property type="entry name" value="Ig-like_dom"/>
</dbReference>
<keyword evidence="2" id="KW-1133">Transmembrane helix</keyword>
<feature type="domain" description="Ig-like" evidence="3">
    <location>
        <begin position="447"/>
        <end position="538"/>
    </location>
</feature>
<keyword evidence="1" id="KW-0393">Immunoglobulin domain</keyword>
<dbReference type="CDD" id="cd00098">
    <property type="entry name" value="IgC1"/>
    <property type="match status" value="3"/>
</dbReference>
<dbReference type="InterPro" id="IPR003599">
    <property type="entry name" value="Ig_sub"/>
</dbReference>
<feature type="domain" description="Ig-like" evidence="3">
    <location>
        <begin position="744"/>
        <end position="835"/>
    </location>
</feature>
<dbReference type="Gene3D" id="2.60.40.10">
    <property type="entry name" value="Immunoglobulins"/>
    <property type="match status" value="10"/>
</dbReference>
<sequence length="1056" mass="116471">MWITEGLTDGKDLQRKVSEKRKMSMLVIFGVLVMFTGDAMGSLSMIPDCSFTQSDPCYGAVGHPLHLQLPFEYELNLRKNDSATHTLSRIFKVKHHRITKMPSDDQRWQFVSKNRTIIISSAEKRDSGKYFLDTFDFSGTSKGMYDLQLVIEENSPPTINLLEFGQSIMCVIEDFYPKPLSIKWKKDDREVRGRDWKTTENDSGSYRAVSVLEANLTSSSPGNKYTCEVTHGGRTYEKNLSPAAQFSLKINPPPAKELFINQRAVLECVLTGDNQKEVEGATVSWTVGGRSPATRDVRVGGVTQAGSAFTKTSTLTLEESVWFSGDEVICSTSVDQRTTSDKISVKRGGQRPSIVIYKPDKTVSDSDSVSLVCEVSSSDLANVYVMWKVNGGQYIEGNSMTTIKNDNTLIVLSYLTVTGQQYNSAEITCAVKDANIQNDLQPRTSSPSKTNSPPTIRLVEFGQSIMCIIEDFYPKSLRIKWKKDDREVRGRDWKTTENDSGSYRAVSVLEANLGSSSPGTKYTCEVTHRGKKYSDNLSSRVQSSLKINPPPAKELFINQRAVLECVLTGDSRKEVEGATVSWTAGGRSPATGDVRVGGVTQAGSAFTKTSTLTLEESVWFSGTEVICSTSVDQRTTSDKISVKRGGQRPSIVIYKPDKTVSDSDSVSLVCEVSSSDLANVYVMWKVNGGQYIEGNSMTTIKNDNTLIVLSYLTVTGQQYNSAEITCAVKDANIQNDLQPRTSSPSKTNSPPTIRLVEFGQSIMCIIEDFYPKSLRIKWKKDDREVRGRDWKTTENDSGSYRAVSVLEANLGSSSPGTKYTCEVTHRGKKYSDNLSSRVQSSLKINPPPAKELFINQRAVLECVLTGDSRKEVEGATVSWTAGGRSPATRDVRVGGVTQAGSAFTKTSTLTLEESVWFSGAEVICSTSRTSERISVKRGGQRPSIVIYKPHKSVLVTDMVSLVCEVSSSDLTNVYVMWQVNGGQYIEGHSMTSIKKDNTLTVLSYLTVPGQQYNRSEFACAVKHANMENSYTLTTRTTSMCKANCQAPAIMNIKIRV</sequence>
<dbReference type="InterPro" id="IPR036179">
    <property type="entry name" value="Ig-like_dom_sf"/>
</dbReference>
<organism evidence="4 5">
    <name type="scientific">Pygocentrus nattereri</name>
    <name type="common">Red-bellied piranha</name>
    <dbReference type="NCBI Taxonomy" id="42514"/>
    <lineage>
        <taxon>Eukaryota</taxon>
        <taxon>Metazoa</taxon>
        <taxon>Chordata</taxon>
        <taxon>Craniata</taxon>
        <taxon>Vertebrata</taxon>
        <taxon>Euteleostomi</taxon>
        <taxon>Actinopterygii</taxon>
        <taxon>Neopterygii</taxon>
        <taxon>Teleostei</taxon>
        <taxon>Ostariophysi</taxon>
        <taxon>Characiformes</taxon>
        <taxon>Characoidei</taxon>
        <taxon>Pygocentrus</taxon>
    </lineage>
</organism>
<dbReference type="Pfam" id="PF07654">
    <property type="entry name" value="C1-set"/>
    <property type="match status" value="7"/>
</dbReference>
<dbReference type="PROSITE" id="PS50835">
    <property type="entry name" value="IG_LIKE"/>
    <property type="match status" value="9"/>
</dbReference>
<dbReference type="Ensembl" id="ENSPNAT00000065204.1">
    <property type="protein sequence ID" value="ENSPNAP00000051103.1"/>
    <property type="gene ID" value="ENSPNAG00000037619.1"/>
</dbReference>
<evidence type="ECO:0000256" key="2">
    <source>
        <dbReference type="SAM" id="Phobius"/>
    </source>
</evidence>
<protein>
    <recommendedName>
        <fullName evidence="3">Ig-like domain-containing protein</fullName>
    </recommendedName>
</protein>
<feature type="domain" description="Ig-like" evidence="3">
    <location>
        <begin position="242"/>
        <end position="340"/>
    </location>
</feature>
<keyword evidence="2" id="KW-0812">Transmembrane</keyword>
<feature type="domain" description="Ig-like" evidence="3">
    <location>
        <begin position="942"/>
        <end position="1033"/>
    </location>
</feature>
<dbReference type="SUPFAM" id="SSF48726">
    <property type="entry name" value="Immunoglobulin"/>
    <property type="match status" value="9"/>
</dbReference>
<dbReference type="InterPro" id="IPR013783">
    <property type="entry name" value="Ig-like_fold"/>
</dbReference>
<feature type="domain" description="Ig-like" evidence="3">
    <location>
        <begin position="649"/>
        <end position="743"/>
    </location>
</feature>
<proteinExistence type="predicted"/>
<dbReference type="SMART" id="SM00407">
    <property type="entry name" value="IGc1"/>
    <property type="match status" value="6"/>
</dbReference>
<reference evidence="4" key="3">
    <citation type="submission" date="2025-09" db="UniProtKB">
        <authorList>
            <consortium name="Ensembl"/>
        </authorList>
    </citation>
    <scope>IDENTIFICATION</scope>
</reference>
<reference evidence="4 5" key="1">
    <citation type="submission" date="2020-10" db="EMBL/GenBank/DDBJ databases">
        <title>Pygocentrus nattereri (red-bellied piranha) genome, fPygNat1, primary haplotype.</title>
        <authorList>
            <person name="Myers G."/>
            <person name="Meyer A."/>
            <person name="Karagic N."/>
            <person name="Pippel M."/>
            <person name="Winkler S."/>
            <person name="Tracey A."/>
            <person name="Wood J."/>
            <person name="Formenti G."/>
            <person name="Howe K."/>
            <person name="Fedrigo O."/>
            <person name="Jarvis E.D."/>
        </authorList>
    </citation>
    <scope>NUCLEOTIDE SEQUENCE [LARGE SCALE GENOMIC DNA]</scope>
</reference>
<feature type="domain" description="Ig-like" evidence="3">
    <location>
        <begin position="840"/>
        <end position="934"/>
    </location>
</feature>
<keyword evidence="2" id="KW-0472">Membrane</keyword>
<dbReference type="Proteomes" id="UP001501920">
    <property type="component" value="Chromosome 14"/>
</dbReference>
<name>A0AAR2JGD3_PYGNA</name>
<dbReference type="SMART" id="SM00409">
    <property type="entry name" value="IG"/>
    <property type="match status" value="4"/>
</dbReference>
<keyword evidence="5" id="KW-1185">Reference proteome</keyword>
<accession>A0AAR2JGD3</accession>
<dbReference type="InterPro" id="IPR003006">
    <property type="entry name" value="Ig/MHC_CS"/>
</dbReference>
<evidence type="ECO:0000313" key="4">
    <source>
        <dbReference type="Ensembl" id="ENSPNAP00000051103.1"/>
    </source>
</evidence>
<dbReference type="PANTHER" id="PTHR23411">
    <property type="entry name" value="TAPASIN"/>
    <property type="match status" value="1"/>
</dbReference>
<evidence type="ECO:0000313" key="5">
    <source>
        <dbReference type="Proteomes" id="UP001501920"/>
    </source>
</evidence>
<feature type="domain" description="Ig-like" evidence="3">
    <location>
        <begin position="165"/>
        <end position="241"/>
    </location>
</feature>
<evidence type="ECO:0000256" key="1">
    <source>
        <dbReference type="ARBA" id="ARBA00023319"/>
    </source>
</evidence>
<feature type="domain" description="Ig-like" evidence="3">
    <location>
        <begin position="352"/>
        <end position="446"/>
    </location>
</feature>
<reference evidence="4" key="2">
    <citation type="submission" date="2025-08" db="UniProtKB">
        <authorList>
            <consortium name="Ensembl"/>
        </authorList>
    </citation>
    <scope>IDENTIFICATION</scope>
</reference>